<dbReference type="InterPro" id="IPR036020">
    <property type="entry name" value="WW_dom_sf"/>
</dbReference>
<dbReference type="Gene3D" id="2.20.70.10">
    <property type="match status" value="1"/>
</dbReference>
<dbReference type="PROSITE" id="PS01159">
    <property type="entry name" value="WW_DOMAIN_1"/>
    <property type="match status" value="1"/>
</dbReference>
<reference evidence="2" key="1">
    <citation type="submission" date="2005-01" db="EMBL/GenBank/DDBJ databases">
        <authorList>
            <person name="Han Z."/>
        </authorList>
    </citation>
    <scope>NUCLEOTIDE SEQUENCE</scope>
</reference>
<proteinExistence type="evidence at transcript level"/>
<name>Q5BSG8_SCHJA</name>
<dbReference type="PROSITE" id="PS50020">
    <property type="entry name" value="WW_DOMAIN_2"/>
    <property type="match status" value="1"/>
</dbReference>
<dbReference type="EMBL" id="AY915296">
    <property type="protein sequence ID" value="AAX30517.1"/>
    <property type="molecule type" value="mRNA"/>
</dbReference>
<organism evidence="2">
    <name type="scientific">Schistosoma japonicum</name>
    <name type="common">Blood fluke</name>
    <dbReference type="NCBI Taxonomy" id="6182"/>
    <lineage>
        <taxon>Eukaryota</taxon>
        <taxon>Metazoa</taxon>
        <taxon>Spiralia</taxon>
        <taxon>Lophotrochozoa</taxon>
        <taxon>Platyhelminthes</taxon>
        <taxon>Trematoda</taxon>
        <taxon>Digenea</taxon>
        <taxon>Strigeidida</taxon>
        <taxon>Schistosomatoidea</taxon>
        <taxon>Schistosomatidae</taxon>
        <taxon>Schistosoma</taxon>
    </lineage>
</organism>
<protein>
    <submittedName>
        <fullName evidence="2">SJCHGC04341 protein</fullName>
    </submittedName>
</protein>
<dbReference type="InterPro" id="IPR001202">
    <property type="entry name" value="WW_dom"/>
</dbReference>
<accession>Q5BSG8</accession>
<reference evidence="2" key="2">
    <citation type="journal article" date="2006" name="PLoS Pathog.">
        <title>New perspectives on host-parasite interplay by comparative transcriptomic and proteomic analyses of Schistosoma japonicum.</title>
        <authorList>
            <person name="Liu F."/>
            <person name="Lu J."/>
            <person name="Hu W."/>
            <person name="Wang S.Y."/>
            <person name="Cui S.J."/>
            <person name="Chi M."/>
            <person name="Yan Q."/>
            <person name="Wang X.R."/>
            <person name="Song H.D."/>
            <person name="Xu X.N."/>
            <person name="Wang J.J."/>
            <person name="Zhang X.L."/>
            <person name="Zhang X."/>
            <person name="Wang Z.Q."/>
            <person name="Xue C.L."/>
            <person name="Brindley P.J."/>
            <person name="McManus D.P."/>
            <person name="Yang P.Y."/>
            <person name="Feng Z."/>
            <person name="Chen Z."/>
            <person name="Han Z.G."/>
        </authorList>
    </citation>
    <scope>NUCLEOTIDE SEQUENCE</scope>
</reference>
<evidence type="ECO:0000259" key="1">
    <source>
        <dbReference type="PROSITE" id="PS50020"/>
    </source>
</evidence>
<evidence type="ECO:0000313" key="2">
    <source>
        <dbReference type="EMBL" id="AAX30517.1"/>
    </source>
</evidence>
<dbReference type="AlphaFoldDB" id="Q5BSG8"/>
<sequence length="84" mass="9699">MDNNVRLILPNGWSERRSGLGRSYYTCDSSRRSTWNHPLVGPYIPLGWERVDSIKQVFTIKFTYSSLSTLPSHLLDYAPLKIPE</sequence>
<feature type="domain" description="WW" evidence="1">
    <location>
        <begin position="7"/>
        <end position="40"/>
    </location>
</feature>
<dbReference type="SUPFAM" id="SSF51045">
    <property type="entry name" value="WW domain"/>
    <property type="match status" value="1"/>
</dbReference>